<comment type="caution">
    <text evidence="1">The sequence shown here is derived from an EMBL/GenBank/DDBJ whole genome shotgun (WGS) entry which is preliminary data.</text>
</comment>
<dbReference type="EMBL" id="BATB01000005">
    <property type="protein sequence ID" value="GAD54596.1"/>
    <property type="molecule type" value="Genomic_DNA"/>
</dbReference>
<evidence type="ECO:0000313" key="1">
    <source>
        <dbReference type="EMBL" id="GAD54596.1"/>
    </source>
</evidence>
<dbReference type="eggNOG" id="ENOG50300UG">
    <property type="taxonomic scope" value="Bacteria"/>
</dbReference>
<name>U2YIL2_9RHOB</name>
<organism evidence="1 2">
    <name type="scientific">Limimaricola cinnabarinus LL-001</name>
    <dbReference type="NCBI Taxonomy" id="1337093"/>
    <lineage>
        <taxon>Bacteria</taxon>
        <taxon>Pseudomonadati</taxon>
        <taxon>Pseudomonadota</taxon>
        <taxon>Alphaproteobacteria</taxon>
        <taxon>Rhodobacterales</taxon>
        <taxon>Paracoccaceae</taxon>
        <taxon>Limimaricola</taxon>
    </lineage>
</organism>
<accession>U2YIL2</accession>
<sequence length="50" mass="5233">MTIDWVVLTAALVGLSISVVAVFASASKSPEGNYNTNLSSAQSFVDDLDQ</sequence>
<evidence type="ECO:0000313" key="2">
    <source>
        <dbReference type="Proteomes" id="UP000016566"/>
    </source>
</evidence>
<dbReference type="AlphaFoldDB" id="U2YIL2"/>
<proteinExistence type="predicted"/>
<dbReference type="STRING" id="1337093.MBELCI_0648"/>
<dbReference type="Proteomes" id="UP000016566">
    <property type="component" value="Unassembled WGS sequence"/>
</dbReference>
<reference evidence="1" key="1">
    <citation type="journal article" date="2013" name="Genome Announc.">
        <title>Draft Genome Sequence of Loktanella cinnabarina LL-001T, Isolated from Deep-Sea Floor Sediment.</title>
        <authorList>
            <person name="Nishi S."/>
            <person name="Tsubouchi T."/>
            <person name="Takaki Y."/>
            <person name="Koyanagi R."/>
            <person name="Satoh N."/>
            <person name="Maruyama T."/>
            <person name="Hatada Y."/>
        </authorList>
    </citation>
    <scope>NUCLEOTIDE SEQUENCE [LARGE SCALE GENOMIC DNA]</scope>
    <source>
        <strain evidence="1">LL-001</strain>
    </source>
</reference>
<gene>
    <name evidence="1" type="ORF">MBELCI_0648</name>
</gene>
<keyword evidence="2" id="KW-1185">Reference proteome</keyword>
<protein>
    <submittedName>
        <fullName evidence="1">Uncharacterized protein</fullName>
    </submittedName>
</protein>